<accession>A0A6N7RMW8</accession>
<keyword evidence="1" id="KW-1133">Transmembrane helix</keyword>
<dbReference type="InterPro" id="IPR045620">
    <property type="entry name" value="DUF6442"/>
</dbReference>
<dbReference type="AlphaFoldDB" id="A0A6N7RMW8"/>
<reference evidence="3" key="1">
    <citation type="submission" date="2019-08" db="EMBL/GenBank/DDBJ databases">
        <title>Arthrobacter sp. nov., isolated from plateau pika and Tibetan wild ass.</title>
        <authorList>
            <person name="Ge Y."/>
        </authorList>
    </citation>
    <scope>NUCLEOTIDE SEQUENCE [LARGE SCALE GENOMIC DNA]</scope>
    <source>
        <strain evidence="3">HF-4214</strain>
    </source>
</reference>
<gene>
    <name evidence="2" type="ORF">GJG86_06240</name>
</gene>
<keyword evidence="1" id="KW-0472">Membrane</keyword>
<dbReference type="EMBL" id="VTFY01000004">
    <property type="protein sequence ID" value="MRX82088.1"/>
    <property type="molecule type" value="Genomic_DNA"/>
</dbReference>
<name>A0A6N7RMW8_9ACTN</name>
<evidence type="ECO:0000256" key="1">
    <source>
        <dbReference type="SAM" id="Phobius"/>
    </source>
</evidence>
<dbReference type="Pfam" id="PF20040">
    <property type="entry name" value="DUF6442"/>
    <property type="match status" value="1"/>
</dbReference>
<keyword evidence="3" id="KW-1185">Reference proteome</keyword>
<proteinExistence type="predicted"/>
<organism evidence="2 3">
    <name type="scientific">Eggerthella guodeyinii</name>
    <dbReference type="NCBI Taxonomy" id="2690837"/>
    <lineage>
        <taxon>Bacteria</taxon>
        <taxon>Bacillati</taxon>
        <taxon>Actinomycetota</taxon>
        <taxon>Coriobacteriia</taxon>
        <taxon>Eggerthellales</taxon>
        <taxon>Eggerthellaceae</taxon>
        <taxon>Eggerthella</taxon>
    </lineage>
</organism>
<feature type="transmembrane region" description="Helical" evidence="1">
    <location>
        <begin position="58"/>
        <end position="74"/>
    </location>
</feature>
<sequence length="104" mass="11893">MDKDEILEKSRRDGGEADERFTMMEQRMGLIAMSAAAAAFCLLYAWDFFHGQNTDGLFAVFFIGLTTMCLYRFYQLRMKSLLFGGLFTGFFAVYSAVQYILATM</sequence>
<feature type="transmembrane region" description="Helical" evidence="1">
    <location>
        <begin position="81"/>
        <end position="101"/>
    </location>
</feature>
<feature type="transmembrane region" description="Helical" evidence="1">
    <location>
        <begin position="28"/>
        <end position="46"/>
    </location>
</feature>
<dbReference type="Proteomes" id="UP000438093">
    <property type="component" value="Unassembled WGS sequence"/>
</dbReference>
<protein>
    <submittedName>
        <fullName evidence="2">Uncharacterized protein</fullName>
    </submittedName>
</protein>
<evidence type="ECO:0000313" key="3">
    <source>
        <dbReference type="Proteomes" id="UP000438093"/>
    </source>
</evidence>
<comment type="caution">
    <text evidence="2">The sequence shown here is derived from an EMBL/GenBank/DDBJ whole genome shotgun (WGS) entry which is preliminary data.</text>
</comment>
<dbReference type="RefSeq" id="WP_154332971.1">
    <property type="nucleotide sequence ID" value="NZ_VTFY01000004.1"/>
</dbReference>
<evidence type="ECO:0000313" key="2">
    <source>
        <dbReference type="EMBL" id="MRX82088.1"/>
    </source>
</evidence>
<keyword evidence="1" id="KW-0812">Transmembrane</keyword>